<comment type="caution">
    <text evidence="1">The sequence shown here is derived from an EMBL/GenBank/DDBJ whole genome shotgun (WGS) entry which is preliminary data.</text>
</comment>
<sequence length="191" mass="20921">MYCILWPVFHYTVTVREGAAFRRLAVPFMDARAQVKSSSVYQAAFASFHSQTRAALDWRCFDLRAGCFRSETLNASKGFGPPDRVPSTQTFGDTGPLSKASSSEAWVPGVHAAFCLFNPVGRAAWLPETEICETCSVGTIYDTETGATASTHSYLSLADIQLDQTRLFSGHPTFESSISKFGPFLRSSHVS</sequence>
<evidence type="ECO:0000313" key="1">
    <source>
        <dbReference type="EMBL" id="KAK0742101.1"/>
    </source>
</evidence>
<reference evidence="1" key="1">
    <citation type="submission" date="2023-06" db="EMBL/GenBank/DDBJ databases">
        <title>Genome-scale phylogeny and comparative genomics of the fungal order Sordariales.</title>
        <authorList>
            <consortium name="Lawrence Berkeley National Laboratory"/>
            <person name="Hensen N."/>
            <person name="Bonometti L."/>
            <person name="Westerberg I."/>
            <person name="Brannstrom I.O."/>
            <person name="Guillou S."/>
            <person name="Cros-Aarteil S."/>
            <person name="Calhoun S."/>
            <person name="Haridas S."/>
            <person name="Kuo A."/>
            <person name="Mondo S."/>
            <person name="Pangilinan J."/>
            <person name="Riley R."/>
            <person name="Labutti K."/>
            <person name="Andreopoulos B."/>
            <person name="Lipzen A."/>
            <person name="Chen C."/>
            <person name="Yanf M."/>
            <person name="Daum C."/>
            <person name="Ng V."/>
            <person name="Clum A."/>
            <person name="Steindorff A."/>
            <person name="Ohm R."/>
            <person name="Martin F."/>
            <person name="Silar P."/>
            <person name="Natvig D."/>
            <person name="Lalanne C."/>
            <person name="Gautier V."/>
            <person name="Ament-Velasquez S.L."/>
            <person name="Kruys A."/>
            <person name="Hutchinson M.I."/>
            <person name="Powell A.J."/>
            <person name="Barry K."/>
            <person name="Miller A.N."/>
            <person name="Grigoriev I.V."/>
            <person name="Debuchy R."/>
            <person name="Gladieux P."/>
            <person name="Thoren M.H."/>
            <person name="Johannesson H."/>
        </authorList>
    </citation>
    <scope>NUCLEOTIDE SEQUENCE</scope>
    <source>
        <strain evidence="1">CBS 540.89</strain>
    </source>
</reference>
<protein>
    <submittedName>
        <fullName evidence="1">Uncharacterized protein</fullName>
    </submittedName>
</protein>
<accession>A0AA40EMK0</accession>
<dbReference type="EMBL" id="JAUKTV010000003">
    <property type="protein sequence ID" value="KAK0742101.1"/>
    <property type="molecule type" value="Genomic_DNA"/>
</dbReference>
<dbReference type="Proteomes" id="UP001172159">
    <property type="component" value="Unassembled WGS sequence"/>
</dbReference>
<gene>
    <name evidence="1" type="ORF">B0T21DRAFT_345943</name>
</gene>
<proteinExistence type="predicted"/>
<keyword evidence="2" id="KW-1185">Reference proteome</keyword>
<dbReference type="AlphaFoldDB" id="A0AA40EMK0"/>
<evidence type="ECO:0000313" key="2">
    <source>
        <dbReference type="Proteomes" id="UP001172159"/>
    </source>
</evidence>
<organism evidence="1 2">
    <name type="scientific">Apiosordaria backusii</name>
    <dbReference type="NCBI Taxonomy" id="314023"/>
    <lineage>
        <taxon>Eukaryota</taxon>
        <taxon>Fungi</taxon>
        <taxon>Dikarya</taxon>
        <taxon>Ascomycota</taxon>
        <taxon>Pezizomycotina</taxon>
        <taxon>Sordariomycetes</taxon>
        <taxon>Sordariomycetidae</taxon>
        <taxon>Sordariales</taxon>
        <taxon>Lasiosphaeriaceae</taxon>
        <taxon>Apiosordaria</taxon>
    </lineage>
</organism>
<name>A0AA40EMK0_9PEZI</name>